<keyword evidence="2" id="KW-1185">Reference proteome</keyword>
<proteinExistence type="predicted"/>
<evidence type="ECO:0000313" key="1">
    <source>
        <dbReference type="EMBL" id="AWT27429.1"/>
    </source>
</evidence>
<dbReference type="AlphaFoldDB" id="A0A2Z3YSZ9"/>
<dbReference type="CDD" id="cd06223">
    <property type="entry name" value="PRTases_typeI"/>
    <property type="match status" value="1"/>
</dbReference>
<protein>
    <recommendedName>
        <fullName evidence="3">Phosphoribosyltransferase domain-containing protein</fullName>
    </recommendedName>
</protein>
<accession>A0A2Z3YSZ9</accession>
<organism evidence="1 2">
    <name type="scientific">Corynebacterium provencense</name>
    <dbReference type="NCBI Taxonomy" id="1737425"/>
    <lineage>
        <taxon>Bacteria</taxon>
        <taxon>Bacillati</taxon>
        <taxon>Actinomycetota</taxon>
        <taxon>Actinomycetes</taxon>
        <taxon>Mycobacteriales</taxon>
        <taxon>Corynebacteriaceae</taxon>
        <taxon>Corynebacterium</taxon>
    </lineage>
</organism>
<dbReference type="Gene3D" id="3.40.50.2020">
    <property type="match status" value="1"/>
</dbReference>
<dbReference type="Proteomes" id="UP000247696">
    <property type="component" value="Chromosome"/>
</dbReference>
<dbReference type="KEGG" id="cpre:Csp1_26860"/>
<dbReference type="InterPro" id="IPR029057">
    <property type="entry name" value="PRTase-like"/>
</dbReference>
<dbReference type="OrthoDB" id="3403421at2"/>
<dbReference type="InterPro" id="IPR000836">
    <property type="entry name" value="PRTase_dom"/>
</dbReference>
<name>A0A2Z3YSZ9_9CORY</name>
<sequence>MDDVGTRVLRLLDATPYLHQAVPGIPGACSVCRGAMRTIDRGRYTTCFQCNSRPHGIFDHLGFGIYALPSEQSAADMFSYKAENRSPRAEGIVKALTYQAIRCALSLPGPGFDSVVTVPSLSGRRGRHALDAIADSALRQFMDAPPLVHCLDGSHIRDRSRRRDMNPAHFVFLGARPPGNVLLIDDTWTTGGHLTSAAMTLRKAGATGVTAVALCRWLQPDPAYTGAALFRESEKLTGQFADYDLFSGLRSPDGLF</sequence>
<reference evidence="2" key="1">
    <citation type="submission" date="2017-11" db="EMBL/GenBank/DDBJ databases">
        <title>Otitis media/interna in a cat caused by the recently described species Corynebacterium provencense.</title>
        <authorList>
            <person name="Kittl S."/>
            <person name="Brodard I."/>
            <person name="Rychener L."/>
            <person name="Jores J."/>
            <person name="Roosje P."/>
            <person name="Gobeli Brawand S."/>
        </authorList>
    </citation>
    <scope>NUCLEOTIDE SEQUENCE [LARGE SCALE GENOMIC DNA]</scope>
    <source>
        <strain evidence="2">17KM38</strain>
    </source>
</reference>
<evidence type="ECO:0008006" key="3">
    <source>
        <dbReference type="Google" id="ProtNLM"/>
    </source>
</evidence>
<dbReference type="SUPFAM" id="SSF53271">
    <property type="entry name" value="PRTase-like"/>
    <property type="match status" value="1"/>
</dbReference>
<gene>
    <name evidence="1" type="ORF">Csp1_26860</name>
</gene>
<dbReference type="EMBL" id="CP024988">
    <property type="protein sequence ID" value="AWT27429.1"/>
    <property type="molecule type" value="Genomic_DNA"/>
</dbReference>
<evidence type="ECO:0000313" key="2">
    <source>
        <dbReference type="Proteomes" id="UP000247696"/>
    </source>
</evidence>